<keyword evidence="2" id="KW-0472">Membrane</keyword>
<sequence length="182" mass="20675">MNRRLMMMITCTYVTCADPLSCHVKRFSSRFVPPGGVRESSGDRATGAPLHTITVVHITVVHIAVVHITVVHITVVHITVVHITVVHITVVHIAVVHITVVHIAVRTQKTIREPRRHPEDHQRTQKTTREPRRPPALRATPGCPWSEVQFYGRCAEGSVRPFTLTDYLRFFFFVVLLISKIR</sequence>
<evidence type="ECO:0000313" key="3">
    <source>
        <dbReference type="EMBL" id="KAJ3604494.1"/>
    </source>
</evidence>
<proteinExistence type="predicted"/>
<feature type="compositionally biased region" description="Basic and acidic residues" evidence="1">
    <location>
        <begin position="111"/>
        <end position="133"/>
    </location>
</feature>
<name>A0A9Q0IMZ3_9TELE</name>
<keyword evidence="4" id="KW-1185">Reference proteome</keyword>
<keyword evidence="2" id="KW-1133">Transmembrane helix</keyword>
<dbReference type="EMBL" id="JANIIK010000044">
    <property type="protein sequence ID" value="KAJ3604494.1"/>
    <property type="molecule type" value="Genomic_DNA"/>
</dbReference>
<comment type="caution">
    <text evidence="3">The sequence shown here is derived from an EMBL/GenBank/DDBJ whole genome shotgun (WGS) entry which is preliminary data.</text>
</comment>
<evidence type="ECO:0000313" key="4">
    <source>
        <dbReference type="Proteomes" id="UP001148018"/>
    </source>
</evidence>
<protein>
    <submittedName>
        <fullName evidence="3">Uncharacterized protein</fullName>
    </submittedName>
</protein>
<feature type="transmembrane region" description="Helical" evidence="2">
    <location>
        <begin position="54"/>
        <end position="75"/>
    </location>
</feature>
<keyword evidence="2" id="KW-0812">Transmembrane</keyword>
<evidence type="ECO:0000256" key="1">
    <source>
        <dbReference type="SAM" id="MobiDB-lite"/>
    </source>
</evidence>
<feature type="transmembrane region" description="Helical" evidence="2">
    <location>
        <begin position="81"/>
        <end position="105"/>
    </location>
</feature>
<organism evidence="3 4">
    <name type="scientific">Muraenolepis orangiensis</name>
    <name type="common">Patagonian moray cod</name>
    <dbReference type="NCBI Taxonomy" id="630683"/>
    <lineage>
        <taxon>Eukaryota</taxon>
        <taxon>Metazoa</taxon>
        <taxon>Chordata</taxon>
        <taxon>Craniata</taxon>
        <taxon>Vertebrata</taxon>
        <taxon>Euteleostomi</taxon>
        <taxon>Actinopterygii</taxon>
        <taxon>Neopterygii</taxon>
        <taxon>Teleostei</taxon>
        <taxon>Neoteleostei</taxon>
        <taxon>Acanthomorphata</taxon>
        <taxon>Zeiogadaria</taxon>
        <taxon>Gadariae</taxon>
        <taxon>Gadiformes</taxon>
        <taxon>Muraenolepidoidei</taxon>
        <taxon>Muraenolepididae</taxon>
        <taxon>Muraenolepis</taxon>
    </lineage>
</organism>
<feature type="region of interest" description="Disordered" evidence="1">
    <location>
        <begin position="111"/>
        <end position="138"/>
    </location>
</feature>
<reference evidence="3" key="1">
    <citation type="submission" date="2022-07" db="EMBL/GenBank/DDBJ databases">
        <title>Chromosome-level genome of Muraenolepis orangiensis.</title>
        <authorList>
            <person name="Kim J."/>
        </authorList>
    </citation>
    <scope>NUCLEOTIDE SEQUENCE</scope>
    <source>
        <strain evidence="3">KU_S4_2022</strain>
        <tissue evidence="3">Muscle</tissue>
    </source>
</reference>
<gene>
    <name evidence="3" type="ORF">NHX12_029234</name>
</gene>
<dbReference type="AlphaFoldDB" id="A0A9Q0IMZ3"/>
<dbReference type="Proteomes" id="UP001148018">
    <property type="component" value="Unassembled WGS sequence"/>
</dbReference>
<accession>A0A9Q0IMZ3</accession>
<evidence type="ECO:0000256" key="2">
    <source>
        <dbReference type="SAM" id="Phobius"/>
    </source>
</evidence>